<gene>
    <name evidence="1" type="ORF">A2358_00420</name>
</gene>
<dbReference type="EMBL" id="MHPJ01000004">
    <property type="protein sequence ID" value="OGZ79414.1"/>
    <property type="molecule type" value="Genomic_DNA"/>
</dbReference>
<dbReference type="Proteomes" id="UP000178650">
    <property type="component" value="Unassembled WGS sequence"/>
</dbReference>
<comment type="caution">
    <text evidence="1">The sequence shown here is derived from an EMBL/GenBank/DDBJ whole genome shotgun (WGS) entry which is preliminary data.</text>
</comment>
<sequence length="88" mass="10169">MQKIGKDITATNKFTLKIFEIKKQKNKTDTKKNTNKIINTIKSRALISRAKFGPVLYEALKPHNSESIKNKIDNTNKIIVPKINWFLL</sequence>
<protein>
    <submittedName>
        <fullName evidence="1">Uncharacterized protein</fullName>
    </submittedName>
</protein>
<evidence type="ECO:0000313" key="2">
    <source>
        <dbReference type="Proteomes" id="UP000178650"/>
    </source>
</evidence>
<reference evidence="1 2" key="1">
    <citation type="journal article" date="2016" name="Nat. Commun.">
        <title>Thousands of microbial genomes shed light on interconnected biogeochemical processes in an aquifer system.</title>
        <authorList>
            <person name="Anantharaman K."/>
            <person name="Brown C.T."/>
            <person name="Hug L.A."/>
            <person name="Sharon I."/>
            <person name="Castelle C.J."/>
            <person name="Probst A.J."/>
            <person name="Thomas B.C."/>
            <person name="Singh A."/>
            <person name="Wilkins M.J."/>
            <person name="Karaoz U."/>
            <person name="Brodie E.L."/>
            <person name="Williams K.H."/>
            <person name="Hubbard S.S."/>
            <person name="Banfield J.F."/>
        </authorList>
    </citation>
    <scope>NUCLEOTIDE SEQUENCE [LARGE SCALE GENOMIC DNA]</scope>
</reference>
<dbReference type="AlphaFoldDB" id="A0A1G2IX32"/>
<proteinExistence type="predicted"/>
<organism evidence="1 2">
    <name type="scientific">Candidatus Staskawiczbacteria bacterium RIFOXYB1_FULL_37_44</name>
    <dbReference type="NCBI Taxonomy" id="1802223"/>
    <lineage>
        <taxon>Bacteria</taxon>
        <taxon>Candidatus Staskawicziibacteriota</taxon>
    </lineage>
</organism>
<name>A0A1G2IX32_9BACT</name>
<evidence type="ECO:0000313" key="1">
    <source>
        <dbReference type="EMBL" id="OGZ79414.1"/>
    </source>
</evidence>
<accession>A0A1G2IX32</accession>